<dbReference type="GO" id="GO:0008641">
    <property type="term" value="F:ubiquitin-like modifier activating enzyme activity"/>
    <property type="evidence" value="ECO:0007669"/>
    <property type="project" value="InterPro"/>
</dbReference>
<geneLocation type="chloroplast" evidence="4"/>
<dbReference type="InterPro" id="IPR036873">
    <property type="entry name" value="Rhodanese-like_dom_sf"/>
</dbReference>
<keyword evidence="4" id="KW-0150">Chloroplast</keyword>
<keyword evidence="2" id="KW-0812">Transmembrane</keyword>
<dbReference type="SMART" id="SM00450">
    <property type="entry name" value="RHOD"/>
    <property type="match status" value="1"/>
</dbReference>
<dbReference type="GO" id="GO:0005737">
    <property type="term" value="C:cytoplasm"/>
    <property type="evidence" value="ECO:0007669"/>
    <property type="project" value="TreeGrafter"/>
</dbReference>
<keyword evidence="2" id="KW-0472">Membrane</keyword>
<dbReference type="RefSeq" id="YP_009391526.1">
    <property type="nucleotide sequence ID" value="NC_035258.1"/>
</dbReference>
<dbReference type="InterPro" id="IPR035985">
    <property type="entry name" value="Ubiquitin-activating_enz"/>
</dbReference>
<dbReference type="PANTHER" id="PTHR10953">
    <property type="entry name" value="UBIQUITIN-ACTIVATING ENZYME E1"/>
    <property type="match status" value="1"/>
</dbReference>
<proteinExistence type="inferred from homology"/>
<dbReference type="InterPro" id="IPR000594">
    <property type="entry name" value="ThiF_NAD_FAD-bd"/>
</dbReference>
<evidence type="ECO:0000256" key="1">
    <source>
        <dbReference type="ARBA" id="ARBA00009919"/>
    </source>
</evidence>
<dbReference type="InterPro" id="IPR001763">
    <property type="entry name" value="Rhodanese-like_dom"/>
</dbReference>
<dbReference type="CDD" id="cd00757">
    <property type="entry name" value="ThiF_MoeB_HesA_family"/>
    <property type="match status" value="1"/>
</dbReference>
<keyword evidence="4" id="KW-0934">Plastid</keyword>
<dbReference type="CDD" id="cd00158">
    <property type="entry name" value="RHOD"/>
    <property type="match status" value="1"/>
</dbReference>
<sequence length="354" mass="41206">MLNSNDNILTEEEYNLYSKNLILECIGKNGQNRLKKSKVLVIGAGGLGCPAMIYLITSGIGYLGIIDSDKIEISNLNRQILYNFTDIDKYKTNCAKDKLRKMNPFCKIILHSYKFNENNCTEIIQYYDLIIDCTDSIKTRYIIDNCCNKLHKVHMYGAVNKFNVHISTFNYQNSVKYSEIYPLSKHSQIRDCSNSGILGVTTGYTAIIQIIETIKIILGIKIKLSNKLLISDLINLTEKQIKVYSTKATCEKEKNLVKYELKGMHLDESKLIKKKRKKHFFLLDVRNNNEFQEKHIKRAVNLPINEFKKNKTKKFLNKYKEKGIYLVYCKSNYRSIIVYKILKSYNIENYIIKD</sequence>
<reference evidence="4" key="1">
    <citation type="journal article" date="2017" name="J. Phycol.">
        <title>Analysis of chloroplast genomes and a supermatrix inform reclassification of the Rhodomelaceae (Rhodophyta).</title>
        <authorList>
            <person name="Diaz-Tapia P."/>
            <person name="Maggs C.A."/>
            <person name="West J.A."/>
            <person name="Verbruggen H."/>
        </authorList>
    </citation>
    <scope>NUCLEOTIDE SEQUENCE</scope>
    <source>
        <strain evidence="4">HV1445</strain>
    </source>
</reference>
<evidence type="ECO:0000256" key="2">
    <source>
        <dbReference type="SAM" id="Phobius"/>
    </source>
</evidence>
<evidence type="ECO:0000259" key="3">
    <source>
        <dbReference type="PROSITE" id="PS50206"/>
    </source>
</evidence>
<comment type="similarity">
    <text evidence="1">Belongs to the HesA/MoeB/ThiF family.</text>
</comment>
<evidence type="ECO:0000313" key="4">
    <source>
        <dbReference type="EMBL" id="ARW59670.1"/>
    </source>
</evidence>
<dbReference type="FunFam" id="3.40.50.720:FF:000080">
    <property type="entry name" value="Thiazole biosynthesis adenylyltransferase ThiF"/>
    <property type="match status" value="1"/>
</dbReference>
<feature type="transmembrane region" description="Helical" evidence="2">
    <location>
        <begin position="39"/>
        <end position="65"/>
    </location>
</feature>
<dbReference type="Pfam" id="PF00899">
    <property type="entry name" value="ThiF"/>
    <property type="match status" value="1"/>
</dbReference>
<accession>A0A1Z1M190</accession>
<dbReference type="SUPFAM" id="SSF69572">
    <property type="entry name" value="Activating enzymes of the ubiquitin-like proteins"/>
    <property type="match status" value="1"/>
</dbReference>
<name>A0A1Z1M190_9FLOR</name>
<dbReference type="Gene3D" id="3.40.50.720">
    <property type="entry name" value="NAD(P)-binding Rossmann-like Domain"/>
    <property type="match status" value="1"/>
</dbReference>
<dbReference type="AlphaFoldDB" id="A0A1Z1M190"/>
<feature type="domain" description="Rhodanese" evidence="3">
    <location>
        <begin position="276"/>
        <end position="349"/>
    </location>
</feature>
<organism evidence="4">
    <name type="scientific">Platysiphonia delicata</name>
    <dbReference type="NCBI Taxonomy" id="2006979"/>
    <lineage>
        <taxon>Eukaryota</taxon>
        <taxon>Rhodophyta</taxon>
        <taxon>Florideophyceae</taxon>
        <taxon>Rhodymeniophycidae</taxon>
        <taxon>Ceramiales</taxon>
        <taxon>Delesseriaceae</taxon>
        <taxon>Platysiphonia</taxon>
    </lineage>
</organism>
<dbReference type="GeneID" id="33353141"/>
<gene>
    <name evidence="4" type="primary">moeB</name>
</gene>
<dbReference type="InterPro" id="IPR045886">
    <property type="entry name" value="ThiF/MoeB/HesA"/>
</dbReference>
<protein>
    <submittedName>
        <fullName evidence="4">Molybdopterin biosynthesis protein</fullName>
    </submittedName>
</protein>
<dbReference type="PROSITE" id="PS50206">
    <property type="entry name" value="RHODANESE_3"/>
    <property type="match status" value="1"/>
</dbReference>
<dbReference type="PANTHER" id="PTHR10953:SF102">
    <property type="entry name" value="ADENYLYLTRANSFERASE AND SULFURTRANSFERASE MOCS3"/>
    <property type="match status" value="1"/>
</dbReference>
<dbReference type="Pfam" id="PF00581">
    <property type="entry name" value="Rhodanese"/>
    <property type="match status" value="1"/>
</dbReference>
<dbReference type="GO" id="GO:0016779">
    <property type="term" value="F:nucleotidyltransferase activity"/>
    <property type="evidence" value="ECO:0007669"/>
    <property type="project" value="TreeGrafter"/>
</dbReference>
<dbReference type="GO" id="GO:0004792">
    <property type="term" value="F:thiosulfate-cyanide sulfurtransferase activity"/>
    <property type="evidence" value="ECO:0007669"/>
    <property type="project" value="TreeGrafter"/>
</dbReference>
<dbReference type="EMBL" id="MF101409">
    <property type="protein sequence ID" value="ARW59670.1"/>
    <property type="molecule type" value="Genomic_DNA"/>
</dbReference>
<dbReference type="Gene3D" id="3.40.250.10">
    <property type="entry name" value="Rhodanese-like domain"/>
    <property type="match status" value="1"/>
</dbReference>
<keyword evidence="2" id="KW-1133">Transmembrane helix</keyword>